<reference evidence="1" key="1">
    <citation type="submission" date="2023-07" db="EMBL/GenBank/DDBJ databases">
        <title>draft genome sequence of fig (Ficus carica).</title>
        <authorList>
            <person name="Takahashi T."/>
            <person name="Nishimura K."/>
        </authorList>
    </citation>
    <scope>NUCLEOTIDE SEQUENCE</scope>
</reference>
<dbReference type="Proteomes" id="UP001187192">
    <property type="component" value="Unassembled WGS sequence"/>
</dbReference>
<accession>A0AA88DY96</accession>
<dbReference type="EMBL" id="BTGU01000176">
    <property type="protein sequence ID" value="GMN64347.1"/>
    <property type="molecule type" value="Genomic_DNA"/>
</dbReference>
<proteinExistence type="predicted"/>
<comment type="caution">
    <text evidence="1">The sequence shown here is derived from an EMBL/GenBank/DDBJ whole genome shotgun (WGS) entry which is preliminary data.</text>
</comment>
<gene>
    <name evidence="1" type="ORF">TIFTF001_033433</name>
</gene>
<protein>
    <submittedName>
        <fullName evidence="1">Uncharacterized protein</fullName>
    </submittedName>
</protein>
<organism evidence="1 2">
    <name type="scientific">Ficus carica</name>
    <name type="common">Common fig</name>
    <dbReference type="NCBI Taxonomy" id="3494"/>
    <lineage>
        <taxon>Eukaryota</taxon>
        <taxon>Viridiplantae</taxon>
        <taxon>Streptophyta</taxon>
        <taxon>Embryophyta</taxon>
        <taxon>Tracheophyta</taxon>
        <taxon>Spermatophyta</taxon>
        <taxon>Magnoliopsida</taxon>
        <taxon>eudicotyledons</taxon>
        <taxon>Gunneridae</taxon>
        <taxon>Pentapetalae</taxon>
        <taxon>rosids</taxon>
        <taxon>fabids</taxon>
        <taxon>Rosales</taxon>
        <taxon>Moraceae</taxon>
        <taxon>Ficeae</taxon>
        <taxon>Ficus</taxon>
    </lineage>
</organism>
<dbReference type="AlphaFoldDB" id="A0AA88DY96"/>
<sequence length="47" mass="5135">MFRCKRSGSAYSRLALDVNRAASAFSPSPLVVYHRASHPHLPAPPSQ</sequence>
<keyword evidence="2" id="KW-1185">Reference proteome</keyword>
<evidence type="ECO:0000313" key="2">
    <source>
        <dbReference type="Proteomes" id="UP001187192"/>
    </source>
</evidence>
<evidence type="ECO:0000313" key="1">
    <source>
        <dbReference type="EMBL" id="GMN64347.1"/>
    </source>
</evidence>
<name>A0AA88DY96_FICCA</name>